<proteinExistence type="predicted"/>
<dbReference type="SUPFAM" id="SSF109604">
    <property type="entry name" value="HD-domain/PDEase-like"/>
    <property type="match status" value="1"/>
</dbReference>
<dbReference type="CDD" id="cd00077">
    <property type="entry name" value="HDc"/>
    <property type="match status" value="1"/>
</dbReference>
<dbReference type="RefSeq" id="WP_205620872.1">
    <property type="nucleotide sequence ID" value="NZ_AWQS01000031.1"/>
</dbReference>
<dbReference type="AlphaFoldDB" id="W9GSF4"/>
<evidence type="ECO:0000313" key="3">
    <source>
        <dbReference type="Proteomes" id="UP000019494"/>
    </source>
</evidence>
<organism evidence="2 3">
    <name type="scientific">Intrasporangium chromatireducens Q5-1</name>
    <dbReference type="NCBI Taxonomy" id="584657"/>
    <lineage>
        <taxon>Bacteria</taxon>
        <taxon>Bacillati</taxon>
        <taxon>Actinomycetota</taxon>
        <taxon>Actinomycetes</taxon>
        <taxon>Micrococcales</taxon>
        <taxon>Intrasporangiaceae</taxon>
        <taxon>Intrasporangium</taxon>
    </lineage>
</organism>
<accession>W9GSF4</accession>
<feature type="domain" description="HD" evidence="1">
    <location>
        <begin position="23"/>
        <end position="99"/>
    </location>
</feature>
<dbReference type="Proteomes" id="UP000019494">
    <property type="component" value="Unassembled WGS sequence"/>
</dbReference>
<evidence type="ECO:0000313" key="2">
    <source>
        <dbReference type="EMBL" id="EWT06829.1"/>
    </source>
</evidence>
<sequence length="181" mass="19722">MPRTDLAAAAELARSHLARVEPRWTHVQAVGRTMERLCAQHDLPRELAAAGWLHDIGYAPDLVDSGFHPLDGARFLQGIGESELVTSLVAYHSGAKFEAEERGLHSELAGFDEPPQDALDVLNLVDMTTGPEGARVPVDERLSEILSRYGATDPVGRALARSSDQLRASVMRAAGWLNYPM</sequence>
<keyword evidence="3" id="KW-1185">Reference proteome</keyword>
<dbReference type="GO" id="GO:0016787">
    <property type="term" value="F:hydrolase activity"/>
    <property type="evidence" value="ECO:0007669"/>
    <property type="project" value="UniProtKB-KW"/>
</dbReference>
<dbReference type="InterPro" id="IPR006674">
    <property type="entry name" value="HD_domain"/>
</dbReference>
<comment type="caution">
    <text evidence="2">The sequence shown here is derived from an EMBL/GenBank/DDBJ whole genome shotgun (WGS) entry which is preliminary data.</text>
</comment>
<name>W9GSF4_9MICO</name>
<dbReference type="PATRIC" id="fig|584657.3.peg.1228"/>
<evidence type="ECO:0000259" key="1">
    <source>
        <dbReference type="Pfam" id="PF01966"/>
    </source>
</evidence>
<protein>
    <submittedName>
        <fullName evidence="2">Phosphohydrolase</fullName>
    </submittedName>
</protein>
<dbReference type="Gene3D" id="1.10.3210.10">
    <property type="entry name" value="Hypothetical protein af1432"/>
    <property type="match status" value="1"/>
</dbReference>
<gene>
    <name evidence="2" type="ORF">N864_16515</name>
</gene>
<keyword evidence="2" id="KW-0378">Hydrolase</keyword>
<dbReference type="EMBL" id="AWQS01000031">
    <property type="protein sequence ID" value="EWT06829.1"/>
    <property type="molecule type" value="Genomic_DNA"/>
</dbReference>
<reference evidence="3" key="1">
    <citation type="submission" date="2013-08" db="EMBL/GenBank/DDBJ databases">
        <title>Intrasporangium oryzae NRRL B-24470.</title>
        <authorList>
            <person name="Liu H."/>
            <person name="Wang G."/>
        </authorList>
    </citation>
    <scope>NUCLEOTIDE SEQUENCE [LARGE SCALE GENOMIC DNA]</scope>
    <source>
        <strain evidence="3">Q5-1</strain>
    </source>
</reference>
<dbReference type="Pfam" id="PF01966">
    <property type="entry name" value="HD"/>
    <property type="match status" value="1"/>
</dbReference>
<dbReference type="InterPro" id="IPR003607">
    <property type="entry name" value="HD/PDEase_dom"/>
</dbReference>